<proteinExistence type="predicted"/>
<sequence>MPAKARRIGYDTVTSGQLDVVDSRPYRRCRDQRGRDRR</sequence>
<organism evidence="1">
    <name type="scientific">Mycobacterium xenopi 4042</name>
    <dbReference type="NCBI Taxonomy" id="1299334"/>
    <lineage>
        <taxon>Bacteria</taxon>
        <taxon>Bacillati</taxon>
        <taxon>Actinomycetota</taxon>
        <taxon>Actinomycetes</taxon>
        <taxon>Mycobacteriales</taxon>
        <taxon>Mycobacteriaceae</taxon>
        <taxon>Mycobacterium</taxon>
    </lineage>
</organism>
<name>X7YSP4_MYCXE</name>
<dbReference type="AlphaFoldDB" id="X7YSP4"/>
<dbReference type="EMBL" id="JAOB01000088">
    <property type="protein sequence ID" value="EUA10237.1"/>
    <property type="molecule type" value="Genomic_DNA"/>
</dbReference>
<protein>
    <submittedName>
        <fullName evidence="1">Uncharacterized protein</fullName>
    </submittedName>
</protein>
<reference evidence="1" key="1">
    <citation type="submission" date="2014-01" db="EMBL/GenBank/DDBJ databases">
        <authorList>
            <person name="Brown-Elliot B."/>
            <person name="Wallace R."/>
            <person name="Lenaerts A."/>
            <person name="Ordway D."/>
            <person name="DeGroote M.A."/>
            <person name="Parker T."/>
            <person name="Sizemore C."/>
            <person name="Tallon L.J."/>
            <person name="Sadzewicz L.K."/>
            <person name="Sengamalay N."/>
            <person name="Fraser C.M."/>
            <person name="Hine E."/>
            <person name="Shefchek K.A."/>
            <person name="Das S.P."/>
            <person name="Tettelin H."/>
        </authorList>
    </citation>
    <scope>NUCLEOTIDE SEQUENCE [LARGE SCALE GENOMIC DNA]</scope>
    <source>
        <strain evidence="1">4042</strain>
    </source>
</reference>
<dbReference type="PATRIC" id="fig|1299334.3.peg.9121"/>
<gene>
    <name evidence="1" type="ORF">I553_3843</name>
</gene>
<comment type="caution">
    <text evidence="1">The sequence shown here is derived from an EMBL/GenBank/DDBJ whole genome shotgun (WGS) entry which is preliminary data.</text>
</comment>
<evidence type="ECO:0000313" key="1">
    <source>
        <dbReference type="EMBL" id="EUA10237.1"/>
    </source>
</evidence>
<accession>X7YSP4</accession>